<dbReference type="EMBL" id="VDUZ01000024">
    <property type="protein sequence ID" value="TXL73610.1"/>
    <property type="molecule type" value="Genomic_DNA"/>
</dbReference>
<dbReference type="InterPro" id="IPR050584">
    <property type="entry name" value="Cholesterol_7-desaturase"/>
</dbReference>
<dbReference type="PANTHER" id="PTHR21266">
    <property type="entry name" value="IRON-SULFUR DOMAIN CONTAINING PROTEIN"/>
    <property type="match status" value="1"/>
</dbReference>
<evidence type="ECO:0000256" key="2">
    <source>
        <dbReference type="ARBA" id="ARBA00022723"/>
    </source>
</evidence>
<feature type="domain" description="Rieske" evidence="6">
    <location>
        <begin position="27"/>
        <end position="133"/>
    </location>
</feature>
<dbReference type="PANTHER" id="PTHR21266:SF59">
    <property type="entry name" value="BLR4922 PROTEIN"/>
    <property type="match status" value="1"/>
</dbReference>
<evidence type="ECO:0000256" key="1">
    <source>
        <dbReference type="ARBA" id="ARBA00022714"/>
    </source>
</evidence>
<evidence type="ECO:0000313" key="8">
    <source>
        <dbReference type="Proteomes" id="UP000321638"/>
    </source>
</evidence>
<dbReference type="PROSITE" id="PS51296">
    <property type="entry name" value="RIESKE"/>
    <property type="match status" value="1"/>
</dbReference>
<dbReference type="Gene3D" id="2.102.10.10">
    <property type="entry name" value="Rieske [2Fe-2S] iron-sulphur domain"/>
    <property type="match status" value="1"/>
</dbReference>
<keyword evidence="8" id="KW-1185">Reference proteome</keyword>
<dbReference type="Pfam" id="PF19301">
    <property type="entry name" value="LigXa_C"/>
    <property type="match status" value="1"/>
</dbReference>
<keyword evidence="3" id="KW-0560">Oxidoreductase</keyword>
<dbReference type="SUPFAM" id="SSF55961">
    <property type="entry name" value="Bet v1-like"/>
    <property type="match status" value="1"/>
</dbReference>
<dbReference type="AlphaFoldDB" id="A0A5C8PK22"/>
<dbReference type="Gene3D" id="3.90.380.10">
    <property type="entry name" value="Naphthalene 1,2-dioxygenase Alpha Subunit, Chain A, domain 1"/>
    <property type="match status" value="1"/>
</dbReference>
<keyword evidence="5" id="KW-0411">Iron-sulfur</keyword>
<dbReference type="InterPro" id="IPR017941">
    <property type="entry name" value="Rieske_2Fe-2S"/>
</dbReference>
<dbReference type="InterPro" id="IPR036922">
    <property type="entry name" value="Rieske_2Fe-2S_sf"/>
</dbReference>
<dbReference type="GO" id="GO:0051537">
    <property type="term" value="F:2 iron, 2 sulfur cluster binding"/>
    <property type="evidence" value="ECO:0007669"/>
    <property type="project" value="UniProtKB-KW"/>
</dbReference>
<evidence type="ECO:0000256" key="3">
    <source>
        <dbReference type="ARBA" id="ARBA00023002"/>
    </source>
</evidence>
<dbReference type="SUPFAM" id="SSF50022">
    <property type="entry name" value="ISP domain"/>
    <property type="match status" value="1"/>
</dbReference>
<dbReference type="GO" id="GO:0046872">
    <property type="term" value="F:metal ion binding"/>
    <property type="evidence" value="ECO:0007669"/>
    <property type="project" value="UniProtKB-KW"/>
</dbReference>
<organism evidence="7 8">
    <name type="scientific">Vineibacter terrae</name>
    <dbReference type="NCBI Taxonomy" id="2586908"/>
    <lineage>
        <taxon>Bacteria</taxon>
        <taxon>Pseudomonadati</taxon>
        <taxon>Pseudomonadota</taxon>
        <taxon>Alphaproteobacteria</taxon>
        <taxon>Hyphomicrobiales</taxon>
        <taxon>Vineibacter</taxon>
    </lineage>
</organism>
<dbReference type="GO" id="GO:0051213">
    <property type="term" value="F:dioxygenase activity"/>
    <property type="evidence" value="ECO:0007669"/>
    <property type="project" value="UniProtKB-KW"/>
</dbReference>
<evidence type="ECO:0000259" key="6">
    <source>
        <dbReference type="PROSITE" id="PS51296"/>
    </source>
</evidence>
<dbReference type="Proteomes" id="UP000321638">
    <property type="component" value="Unassembled WGS sequence"/>
</dbReference>
<sequence>MISREENARMTLTGAAMPAGKLMRLYWQPVALADELAGPRPVKAVRLMDQDLVLFRDEAGRLGLLDRDCPHRGADLAYGRREHGGLRCPFHGWLFDVEGKCLQMPAEPPDSRYCERIRQGAYPVRERNGVIFAYLGAGAPPAFPDFDCFIAPASHCFAFKGHMECNWLQALEVGIDPAHASFLHRFEEDESTETGYGRQFRAASIDSNIPMTTLLREYPRPKIDVEPAPFGLRLLTRRLLNERQTHLRVTNLLFPNAFVIPMSAEMTITQWHVPVDDGSNYWYAMFTSFGQPVDKDEMRRQRLELYELPDYKPRLNRANHWGYDSEEQRTRTFTGMGFDINVHDQWACESQGAIADRTREHLGTSDKAIIAYRRLLLRSIAQAEAGETPLMVLDAAAASGITGPAAMDAIGPTEGWEAYWPEVDRKRRSNASWAKSAA</sequence>
<comment type="caution">
    <text evidence="7">The sequence shown here is derived from an EMBL/GenBank/DDBJ whole genome shotgun (WGS) entry which is preliminary data.</text>
</comment>
<reference evidence="7 8" key="1">
    <citation type="submission" date="2019-06" db="EMBL/GenBank/DDBJ databases">
        <title>New taxonomy in bacterial strain CC-CFT640, isolated from vineyard.</title>
        <authorList>
            <person name="Lin S.-Y."/>
            <person name="Tsai C.-F."/>
            <person name="Young C.-C."/>
        </authorList>
    </citation>
    <scope>NUCLEOTIDE SEQUENCE [LARGE SCALE GENOMIC DNA]</scope>
    <source>
        <strain evidence="7 8">CC-CFT640</strain>
    </source>
</reference>
<dbReference type="InterPro" id="IPR045623">
    <property type="entry name" value="LigXa_C"/>
</dbReference>
<evidence type="ECO:0000313" key="7">
    <source>
        <dbReference type="EMBL" id="TXL73610.1"/>
    </source>
</evidence>
<keyword evidence="4" id="KW-0408">Iron</keyword>
<dbReference type="RefSeq" id="WP_147848884.1">
    <property type="nucleotide sequence ID" value="NZ_VDUZ01000024.1"/>
</dbReference>
<evidence type="ECO:0000256" key="5">
    <source>
        <dbReference type="ARBA" id="ARBA00023014"/>
    </source>
</evidence>
<dbReference type="CDD" id="cd03479">
    <property type="entry name" value="Rieske_RO_Alpha_PhDO_like"/>
    <property type="match status" value="1"/>
</dbReference>
<evidence type="ECO:0000256" key="4">
    <source>
        <dbReference type="ARBA" id="ARBA00023004"/>
    </source>
</evidence>
<proteinExistence type="predicted"/>
<dbReference type="Pfam" id="PF00355">
    <property type="entry name" value="Rieske"/>
    <property type="match status" value="1"/>
</dbReference>
<gene>
    <name evidence="7" type="ORF">FHP25_20755</name>
</gene>
<dbReference type="OrthoDB" id="9800776at2"/>
<protein>
    <submittedName>
        <fullName evidence="7">Aromatic ring-hydroxylating dioxygenase subunit alpha</fullName>
    </submittedName>
</protein>
<keyword evidence="1" id="KW-0001">2Fe-2S</keyword>
<keyword evidence="7" id="KW-0223">Dioxygenase</keyword>
<dbReference type="CDD" id="cd08878">
    <property type="entry name" value="RHO_alpha_C_DMO-like"/>
    <property type="match status" value="1"/>
</dbReference>
<name>A0A5C8PK22_9HYPH</name>
<keyword evidence="2" id="KW-0479">Metal-binding</keyword>
<accession>A0A5C8PK22</accession>